<dbReference type="PROSITE" id="PS51462">
    <property type="entry name" value="NUDIX"/>
    <property type="match status" value="1"/>
</dbReference>
<dbReference type="InterPro" id="IPR000086">
    <property type="entry name" value="NUDIX_hydrolase_dom"/>
</dbReference>
<dbReference type="PANTHER" id="PTHR43046:SF14">
    <property type="entry name" value="MUTT_NUDIX FAMILY PROTEIN"/>
    <property type="match status" value="1"/>
</dbReference>
<feature type="domain" description="Nudix hydrolase" evidence="3">
    <location>
        <begin position="7"/>
        <end position="135"/>
    </location>
</feature>
<comment type="cofactor">
    <cofactor evidence="1">
        <name>Mg(2+)</name>
        <dbReference type="ChEBI" id="CHEBI:18420"/>
    </cofactor>
</comment>
<dbReference type="Proteomes" id="UP000654345">
    <property type="component" value="Unassembled WGS sequence"/>
</dbReference>
<protein>
    <recommendedName>
        <fullName evidence="3">Nudix hydrolase domain-containing protein</fullName>
    </recommendedName>
</protein>
<sequence length="144" mass="16721">MSTVHTTLPVAVHLFLVQEQSILLLRRYNTGYEDGNYSVIAGHLDGGEEVKQAMIREAYEEANIEISPANLQVVGIMHRRAEDERIDFFLAAQRWRGELRNNEPHKCDELAWYPLTSLPENVIPYVRQALENYRAGRWFDSFGW</sequence>
<name>A0ABQ3UJA8_9CHLR</name>
<dbReference type="PANTHER" id="PTHR43046">
    <property type="entry name" value="GDP-MANNOSE MANNOSYL HYDROLASE"/>
    <property type="match status" value="1"/>
</dbReference>
<comment type="caution">
    <text evidence="4">The sequence shown here is derived from an EMBL/GenBank/DDBJ whole genome shotgun (WGS) entry which is preliminary data.</text>
</comment>
<accession>A0ABQ3UJA8</accession>
<evidence type="ECO:0000313" key="4">
    <source>
        <dbReference type="EMBL" id="GHO52755.1"/>
    </source>
</evidence>
<dbReference type="RefSeq" id="WP_201369627.1">
    <property type="nucleotide sequence ID" value="NZ_BNJG01000001.1"/>
</dbReference>
<dbReference type="PROSITE" id="PS00893">
    <property type="entry name" value="NUDIX_BOX"/>
    <property type="match status" value="1"/>
</dbReference>
<evidence type="ECO:0000256" key="1">
    <source>
        <dbReference type="ARBA" id="ARBA00001946"/>
    </source>
</evidence>
<evidence type="ECO:0000259" key="3">
    <source>
        <dbReference type="PROSITE" id="PS51462"/>
    </source>
</evidence>
<gene>
    <name evidence="4" type="ORF">KSB_12300</name>
</gene>
<keyword evidence="5" id="KW-1185">Reference proteome</keyword>
<reference evidence="4 5" key="1">
    <citation type="journal article" date="2021" name="Int. J. Syst. Evol. Microbiol.">
        <title>Reticulibacter mediterranei gen. nov., sp. nov., within the new family Reticulibacteraceae fam. nov., and Ktedonospora formicarum gen. nov., sp. nov., Ktedonobacter robiniae sp. nov., Dictyobacter formicarum sp. nov. and Dictyobacter arantiisoli sp. nov., belonging to the class Ktedonobacteria.</title>
        <authorList>
            <person name="Yabe S."/>
            <person name="Zheng Y."/>
            <person name="Wang C.M."/>
            <person name="Sakai Y."/>
            <person name="Abe K."/>
            <person name="Yokota A."/>
            <person name="Donadio S."/>
            <person name="Cavaletti L."/>
            <person name="Monciardini P."/>
        </authorList>
    </citation>
    <scope>NUCLEOTIDE SEQUENCE [LARGE SCALE GENOMIC DNA]</scope>
    <source>
        <strain evidence="4 5">SOSP1-30</strain>
    </source>
</reference>
<keyword evidence="2" id="KW-0378">Hydrolase</keyword>
<organism evidence="4 5">
    <name type="scientific">Ktedonobacter robiniae</name>
    <dbReference type="NCBI Taxonomy" id="2778365"/>
    <lineage>
        <taxon>Bacteria</taxon>
        <taxon>Bacillati</taxon>
        <taxon>Chloroflexota</taxon>
        <taxon>Ktedonobacteria</taxon>
        <taxon>Ktedonobacterales</taxon>
        <taxon>Ktedonobacteraceae</taxon>
        <taxon>Ktedonobacter</taxon>
    </lineage>
</organism>
<dbReference type="EMBL" id="BNJG01000001">
    <property type="protein sequence ID" value="GHO52755.1"/>
    <property type="molecule type" value="Genomic_DNA"/>
</dbReference>
<dbReference type="InterPro" id="IPR015797">
    <property type="entry name" value="NUDIX_hydrolase-like_dom_sf"/>
</dbReference>
<evidence type="ECO:0000313" key="5">
    <source>
        <dbReference type="Proteomes" id="UP000654345"/>
    </source>
</evidence>
<dbReference type="Pfam" id="PF00293">
    <property type="entry name" value="NUDIX"/>
    <property type="match status" value="1"/>
</dbReference>
<dbReference type="SUPFAM" id="SSF55811">
    <property type="entry name" value="Nudix"/>
    <property type="match status" value="1"/>
</dbReference>
<dbReference type="CDD" id="cd04683">
    <property type="entry name" value="NUDIX_Hydrolase"/>
    <property type="match status" value="1"/>
</dbReference>
<evidence type="ECO:0000256" key="2">
    <source>
        <dbReference type="ARBA" id="ARBA00022801"/>
    </source>
</evidence>
<dbReference type="InterPro" id="IPR020084">
    <property type="entry name" value="NUDIX_hydrolase_CS"/>
</dbReference>
<proteinExistence type="predicted"/>
<dbReference type="Gene3D" id="3.90.79.10">
    <property type="entry name" value="Nucleoside Triphosphate Pyrophosphohydrolase"/>
    <property type="match status" value="1"/>
</dbReference>